<dbReference type="OMA" id="LIEMAYH"/>
<proteinExistence type="inferred from homology"/>
<evidence type="ECO:0000313" key="16">
    <source>
        <dbReference type="RefSeq" id="XP_025030209.1"/>
    </source>
</evidence>
<feature type="transmembrane region" description="Helical" evidence="13">
    <location>
        <begin position="214"/>
        <end position="236"/>
    </location>
</feature>
<dbReference type="GO" id="GO:0004875">
    <property type="term" value="F:complement receptor activity"/>
    <property type="evidence" value="ECO:0007669"/>
    <property type="project" value="TreeGrafter"/>
</dbReference>
<dbReference type="PRINTS" id="PR00237">
    <property type="entry name" value="GPCRRHODOPSN"/>
</dbReference>
<keyword evidence="9" id="KW-0325">Glycoprotein</keyword>
<dbReference type="GeneID" id="103055001"/>
<evidence type="ECO:0000256" key="6">
    <source>
        <dbReference type="ARBA" id="ARBA00023136"/>
    </source>
</evidence>
<keyword evidence="8 12" id="KW-0675">Receptor</keyword>
<keyword evidence="7" id="KW-1015">Disulfide bond</keyword>
<evidence type="ECO:0000313" key="15">
    <source>
        <dbReference type="Proteomes" id="UP000695026"/>
    </source>
</evidence>
<dbReference type="PROSITE" id="PS50262">
    <property type="entry name" value="G_PROTEIN_RECEP_F1_2"/>
    <property type="match status" value="1"/>
</dbReference>
<dbReference type="PANTHER" id="PTHR24225:SF0">
    <property type="entry name" value="N-FORMYL PEPTIDE RECEPTOR 2"/>
    <property type="match status" value="1"/>
</dbReference>
<dbReference type="GO" id="GO:0004982">
    <property type="term" value="F:N-formyl peptide receptor activity"/>
    <property type="evidence" value="ECO:0007669"/>
    <property type="project" value="TreeGrafter"/>
</dbReference>
<keyword evidence="10 12" id="KW-0807">Transducer</keyword>
<feature type="transmembrane region" description="Helical" evidence="13">
    <location>
        <begin position="154"/>
        <end position="176"/>
    </location>
</feature>
<evidence type="ECO:0000256" key="5">
    <source>
        <dbReference type="ARBA" id="ARBA00023040"/>
    </source>
</evidence>
<accession>A0A9F5J9M7</accession>
<comment type="similarity">
    <text evidence="12">Belongs to the G-protein coupled receptor 1 family.</text>
</comment>
<evidence type="ECO:0000256" key="9">
    <source>
        <dbReference type="ARBA" id="ARBA00023180"/>
    </source>
</evidence>
<keyword evidence="5 12" id="KW-0297">G-protein coupled receptor</keyword>
<evidence type="ECO:0000256" key="11">
    <source>
        <dbReference type="ARBA" id="ARBA00025736"/>
    </source>
</evidence>
<evidence type="ECO:0000256" key="12">
    <source>
        <dbReference type="RuleBase" id="RU000688"/>
    </source>
</evidence>
<evidence type="ECO:0000256" key="2">
    <source>
        <dbReference type="ARBA" id="ARBA00022475"/>
    </source>
</evidence>
<keyword evidence="2" id="KW-1003">Cell membrane</keyword>
<dbReference type="GO" id="GO:0006954">
    <property type="term" value="P:inflammatory response"/>
    <property type="evidence" value="ECO:0007669"/>
    <property type="project" value="TreeGrafter"/>
</dbReference>
<feature type="transmembrane region" description="Helical" evidence="13">
    <location>
        <begin position="120"/>
        <end position="142"/>
    </location>
</feature>
<comment type="similarity">
    <text evidence="11">Belongs to the chemokine-like receptor (CMKLR) family.</text>
</comment>
<dbReference type="RefSeq" id="XP_025030209.1">
    <property type="nucleotide sequence ID" value="XM_025174441.1"/>
</dbReference>
<evidence type="ECO:0000256" key="10">
    <source>
        <dbReference type="ARBA" id="ARBA00023224"/>
    </source>
</evidence>
<keyword evidence="4 13" id="KW-1133">Transmembrane helix</keyword>
<evidence type="ECO:0000256" key="13">
    <source>
        <dbReference type="SAM" id="Phobius"/>
    </source>
</evidence>
<feature type="transmembrane region" description="Helical" evidence="13">
    <location>
        <begin position="40"/>
        <end position="63"/>
    </location>
</feature>
<evidence type="ECO:0000259" key="14">
    <source>
        <dbReference type="PROSITE" id="PS50262"/>
    </source>
</evidence>
<evidence type="ECO:0000256" key="7">
    <source>
        <dbReference type="ARBA" id="ARBA00023157"/>
    </source>
</evidence>
<dbReference type="KEGG" id="pbi:103055001"/>
<dbReference type="GO" id="GO:0007204">
    <property type="term" value="P:positive regulation of cytosolic calcium ion concentration"/>
    <property type="evidence" value="ECO:0007669"/>
    <property type="project" value="TreeGrafter"/>
</dbReference>
<evidence type="ECO:0000256" key="3">
    <source>
        <dbReference type="ARBA" id="ARBA00022692"/>
    </source>
</evidence>
<evidence type="ECO:0000256" key="8">
    <source>
        <dbReference type="ARBA" id="ARBA00023170"/>
    </source>
</evidence>
<dbReference type="InterPro" id="IPR000276">
    <property type="entry name" value="GPCR_Rhodpsn"/>
</dbReference>
<evidence type="ECO:0000256" key="4">
    <source>
        <dbReference type="ARBA" id="ARBA00022989"/>
    </source>
</evidence>
<keyword evidence="6 13" id="KW-0472">Membrane</keyword>
<dbReference type="InterPro" id="IPR017452">
    <property type="entry name" value="GPCR_Rhodpsn_7TM"/>
</dbReference>
<dbReference type="Proteomes" id="UP000695026">
    <property type="component" value="Unplaced"/>
</dbReference>
<name>A0A9F5J9M7_PYTBI</name>
<dbReference type="InterPro" id="IPR000826">
    <property type="entry name" value="Formyl_rcpt-rel"/>
</dbReference>
<dbReference type="Gene3D" id="1.20.1070.10">
    <property type="entry name" value="Rhodopsin 7-helix transmembrane proteins"/>
    <property type="match status" value="1"/>
</dbReference>
<feature type="transmembrane region" description="Helical" evidence="13">
    <location>
        <begin position="283"/>
        <end position="309"/>
    </location>
</feature>
<dbReference type="PRINTS" id="PR00526">
    <property type="entry name" value="FMETLEUPHER"/>
</dbReference>
<dbReference type="GO" id="GO:0007200">
    <property type="term" value="P:phospholipase C-activating G protein-coupled receptor signaling pathway"/>
    <property type="evidence" value="ECO:0007669"/>
    <property type="project" value="TreeGrafter"/>
</dbReference>
<feature type="transmembrane region" description="Helical" evidence="13">
    <location>
        <begin position="248"/>
        <end position="271"/>
    </location>
</feature>
<dbReference type="FunFam" id="1.20.1070.10:FF:000034">
    <property type="entry name" value="G-protein coupled receptor 1"/>
    <property type="match status" value="1"/>
</dbReference>
<sequence>MNNTAFNITNFYNFLDYENYSYEYELMYEDSRVLLKRMHIVSMVIYSLAFVLGVLGNGLVIFITGFRMKKTVNTVWFLNLAIADFTFTFFLPLSVAYVALDFHWPFGLAMCKINSTLAFLNLYASVYLLMVISIDRFMSVMFPVWAQNYRTPRLASFVALVVWILALVLCSPAIYFRQTAPAENDENRINCYNHYGDTKETVMMRLLAMVISRFIFAFFIPFTVILFCYGAILLRLRSNQLSQSNKPFKVITAVIVAFFVCWLPYHIFSFIELKHGEQPEMVLVLVIGVPLASSLAFINSCLNPILYVFMGQEFKKRLRLSLFSAFENAFAEGNSQSTMTNKTKSSVQTVSQEL</sequence>
<dbReference type="GO" id="GO:0005886">
    <property type="term" value="C:plasma membrane"/>
    <property type="evidence" value="ECO:0007669"/>
    <property type="project" value="UniProtKB-SubCell"/>
</dbReference>
<keyword evidence="3 12" id="KW-0812">Transmembrane</keyword>
<feature type="domain" description="G-protein coupled receptors family 1 profile" evidence="14">
    <location>
        <begin position="56"/>
        <end position="307"/>
    </location>
</feature>
<dbReference type="Pfam" id="PF00001">
    <property type="entry name" value="7tm_1"/>
    <property type="match status" value="1"/>
</dbReference>
<keyword evidence="15" id="KW-1185">Reference proteome</keyword>
<organism evidence="15 16">
    <name type="scientific">Python bivittatus</name>
    <name type="common">Burmese python</name>
    <name type="synonym">Python molurus bivittatus</name>
    <dbReference type="NCBI Taxonomy" id="176946"/>
    <lineage>
        <taxon>Eukaryota</taxon>
        <taxon>Metazoa</taxon>
        <taxon>Chordata</taxon>
        <taxon>Craniata</taxon>
        <taxon>Vertebrata</taxon>
        <taxon>Euteleostomi</taxon>
        <taxon>Lepidosauria</taxon>
        <taxon>Squamata</taxon>
        <taxon>Bifurcata</taxon>
        <taxon>Unidentata</taxon>
        <taxon>Episquamata</taxon>
        <taxon>Toxicofera</taxon>
        <taxon>Serpentes</taxon>
        <taxon>Henophidia</taxon>
        <taxon>Pythonidae</taxon>
        <taxon>Python</taxon>
    </lineage>
</organism>
<dbReference type="AlphaFoldDB" id="A0A9F5J9M7"/>
<protein>
    <submittedName>
        <fullName evidence="16">Chemokine-like receptor 1</fullName>
    </submittedName>
</protein>
<dbReference type="PANTHER" id="PTHR24225">
    <property type="entry name" value="CHEMOTACTIC RECEPTOR"/>
    <property type="match status" value="1"/>
</dbReference>
<reference evidence="16" key="1">
    <citation type="submission" date="2025-08" db="UniProtKB">
        <authorList>
            <consortium name="RefSeq"/>
        </authorList>
    </citation>
    <scope>IDENTIFICATION</scope>
    <source>
        <tissue evidence="16">Liver</tissue>
    </source>
</reference>
<feature type="transmembrane region" description="Helical" evidence="13">
    <location>
        <begin position="75"/>
        <end position="100"/>
    </location>
</feature>
<evidence type="ECO:0000256" key="1">
    <source>
        <dbReference type="ARBA" id="ARBA00004651"/>
    </source>
</evidence>
<dbReference type="SUPFAM" id="SSF81321">
    <property type="entry name" value="Family A G protein-coupled receptor-like"/>
    <property type="match status" value="1"/>
</dbReference>
<dbReference type="PROSITE" id="PS00237">
    <property type="entry name" value="G_PROTEIN_RECEP_F1_1"/>
    <property type="match status" value="1"/>
</dbReference>
<gene>
    <name evidence="16" type="primary">LOC103055001</name>
</gene>
<dbReference type="OrthoDB" id="6088892at2759"/>
<comment type="subcellular location">
    <subcellularLocation>
        <location evidence="1">Cell membrane</location>
        <topology evidence="1">Multi-pass membrane protein</topology>
    </subcellularLocation>
</comment>